<dbReference type="NCBIfam" id="TIGR02727">
    <property type="entry name" value="MTHFS_bact"/>
    <property type="match status" value="1"/>
</dbReference>
<dbReference type="WBParaSite" id="MBELARI_LOCUS12801">
    <property type="protein sequence ID" value="MBELARI_LOCUS12801"/>
    <property type="gene ID" value="MBELARI_LOCUS12801"/>
</dbReference>
<feature type="binding site" evidence="6">
    <location>
        <position position="64"/>
    </location>
    <ligand>
        <name>substrate</name>
    </ligand>
</feature>
<dbReference type="Proteomes" id="UP000887575">
    <property type="component" value="Unassembled WGS sequence"/>
</dbReference>
<dbReference type="InterPro" id="IPR002698">
    <property type="entry name" value="FTHF_cligase"/>
</dbReference>
<dbReference type="PANTHER" id="PTHR23407:SF1">
    <property type="entry name" value="5-FORMYLTETRAHYDROFOLATE CYCLO-LIGASE"/>
    <property type="match status" value="1"/>
</dbReference>
<dbReference type="SUPFAM" id="SSF100950">
    <property type="entry name" value="NagB/RpiA/CoA transferase-like"/>
    <property type="match status" value="1"/>
</dbReference>
<sequence length="221" mass="25576">MRSRALSPITSAKAQLRKEIGYQLGLIEEEEIEKQSWTVQRTLIESRQFQAAQRISVYVNTKAEILTDRIIHECLRLGKELFIPHFRRKDPRMRMLRLNGLNEFENLDSTLWNIRQHSQDTEAEEYVGTGALDLIVMPGVAFTRNGDRLGHGMGYYDKMLAEHEDLFGKQPMKVALALNEQIIPNVPLHPTDISIDSILFEEELSKKEMTMRIGRRDSHQS</sequence>
<organism evidence="8 9">
    <name type="scientific">Mesorhabditis belari</name>
    <dbReference type="NCBI Taxonomy" id="2138241"/>
    <lineage>
        <taxon>Eukaryota</taxon>
        <taxon>Metazoa</taxon>
        <taxon>Ecdysozoa</taxon>
        <taxon>Nematoda</taxon>
        <taxon>Chromadorea</taxon>
        <taxon>Rhabditida</taxon>
        <taxon>Rhabditina</taxon>
        <taxon>Rhabditomorpha</taxon>
        <taxon>Rhabditoidea</taxon>
        <taxon>Rhabditidae</taxon>
        <taxon>Mesorhabditinae</taxon>
        <taxon>Mesorhabditis</taxon>
    </lineage>
</organism>
<dbReference type="Pfam" id="PF01812">
    <property type="entry name" value="5-FTHF_cyc-lig"/>
    <property type="match status" value="1"/>
</dbReference>
<dbReference type="AlphaFoldDB" id="A0AAF3EFN6"/>
<feature type="binding site" evidence="6">
    <location>
        <begin position="148"/>
        <end position="156"/>
    </location>
    <ligand>
        <name>ATP</name>
        <dbReference type="ChEBI" id="CHEBI:30616"/>
    </ligand>
</feature>
<dbReference type="InterPro" id="IPR024185">
    <property type="entry name" value="FTHF_cligase-like_sf"/>
</dbReference>
<dbReference type="PANTHER" id="PTHR23407">
    <property type="entry name" value="ATPASE INHIBITOR/5-FORMYLTETRAHYDROFOLATE CYCLO-LIGASE"/>
    <property type="match status" value="1"/>
</dbReference>
<evidence type="ECO:0000313" key="8">
    <source>
        <dbReference type="Proteomes" id="UP000887575"/>
    </source>
</evidence>
<evidence type="ECO:0000256" key="2">
    <source>
        <dbReference type="ARBA" id="ARBA00022741"/>
    </source>
</evidence>
<evidence type="ECO:0000313" key="9">
    <source>
        <dbReference type="WBParaSite" id="MBELARI_LOCUS12801"/>
    </source>
</evidence>
<comment type="similarity">
    <text evidence="1 7">Belongs to the 5-formyltetrahydrofolate cyclo-ligase family.</text>
</comment>
<dbReference type="EC" id="6.3.3.2" evidence="5 7"/>
<dbReference type="PIRSF" id="PIRSF006806">
    <property type="entry name" value="FTHF_cligase"/>
    <property type="match status" value="1"/>
</dbReference>
<feature type="binding site" evidence="6">
    <location>
        <begin position="13"/>
        <end position="17"/>
    </location>
    <ligand>
        <name>ATP</name>
        <dbReference type="ChEBI" id="CHEBI:30616"/>
    </ligand>
</feature>
<feature type="binding site" evidence="6">
    <location>
        <position position="59"/>
    </location>
    <ligand>
        <name>substrate</name>
    </ligand>
</feature>
<dbReference type="Gene3D" id="3.40.50.10420">
    <property type="entry name" value="NagB/RpiA/CoA transferase-like"/>
    <property type="match status" value="1"/>
</dbReference>
<proteinExistence type="inferred from homology"/>
<dbReference type="GO" id="GO:0035999">
    <property type="term" value="P:tetrahydrofolate interconversion"/>
    <property type="evidence" value="ECO:0007669"/>
    <property type="project" value="TreeGrafter"/>
</dbReference>
<dbReference type="GO" id="GO:0046872">
    <property type="term" value="F:metal ion binding"/>
    <property type="evidence" value="ECO:0007669"/>
    <property type="project" value="UniProtKB-KW"/>
</dbReference>
<comment type="cofactor">
    <cofactor evidence="7">
        <name>Mg(2+)</name>
        <dbReference type="ChEBI" id="CHEBI:18420"/>
    </cofactor>
</comment>
<keyword evidence="3 6" id="KW-0067">ATP-binding</keyword>
<keyword evidence="2 6" id="KW-0547">Nucleotide-binding</keyword>
<dbReference type="GO" id="GO:0005524">
    <property type="term" value="F:ATP binding"/>
    <property type="evidence" value="ECO:0007669"/>
    <property type="project" value="UniProtKB-KW"/>
</dbReference>
<keyword evidence="7" id="KW-0460">Magnesium</keyword>
<evidence type="ECO:0000256" key="7">
    <source>
        <dbReference type="RuleBase" id="RU361279"/>
    </source>
</evidence>
<dbReference type="GO" id="GO:0009396">
    <property type="term" value="P:folic acid-containing compound biosynthetic process"/>
    <property type="evidence" value="ECO:0007669"/>
    <property type="project" value="TreeGrafter"/>
</dbReference>
<dbReference type="InterPro" id="IPR037171">
    <property type="entry name" value="NagB/RpiA_transferase-like"/>
</dbReference>
<dbReference type="FunFam" id="3.40.50.10420:FF:000007">
    <property type="entry name" value="5-formyltetrahydrofolate cyclo-ligase"/>
    <property type="match status" value="1"/>
</dbReference>
<evidence type="ECO:0000256" key="3">
    <source>
        <dbReference type="ARBA" id="ARBA00022840"/>
    </source>
</evidence>
<reference evidence="9" key="1">
    <citation type="submission" date="2024-02" db="UniProtKB">
        <authorList>
            <consortium name="WormBaseParasite"/>
        </authorList>
    </citation>
    <scope>IDENTIFICATION</scope>
</reference>
<dbReference type="GO" id="GO:0005739">
    <property type="term" value="C:mitochondrion"/>
    <property type="evidence" value="ECO:0007669"/>
    <property type="project" value="TreeGrafter"/>
</dbReference>
<evidence type="ECO:0000256" key="5">
    <source>
        <dbReference type="ARBA" id="ARBA00038966"/>
    </source>
</evidence>
<evidence type="ECO:0000256" key="6">
    <source>
        <dbReference type="PIRSR" id="PIRSR006806-1"/>
    </source>
</evidence>
<comment type="catalytic activity">
    <reaction evidence="4 7">
        <text>(6S)-5-formyl-5,6,7,8-tetrahydrofolate + ATP = (6R)-5,10-methenyltetrahydrofolate + ADP + phosphate</text>
        <dbReference type="Rhea" id="RHEA:10488"/>
        <dbReference type="ChEBI" id="CHEBI:30616"/>
        <dbReference type="ChEBI" id="CHEBI:43474"/>
        <dbReference type="ChEBI" id="CHEBI:57455"/>
        <dbReference type="ChEBI" id="CHEBI:57457"/>
        <dbReference type="ChEBI" id="CHEBI:456216"/>
        <dbReference type="EC" id="6.3.3.2"/>
    </reaction>
</comment>
<evidence type="ECO:0000256" key="4">
    <source>
        <dbReference type="ARBA" id="ARBA00036539"/>
    </source>
</evidence>
<accession>A0AAF3EFN6</accession>
<protein>
    <recommendedName>
        <fullName evidence="5 7">5-formyltetrahydrofolate cyclo-ligase</fullName>
        <ecNumber evidence="5 7">6.3.3.2</ecNumber>
    </recommendedName>
</protein>
<evidence type="ECO:0000256" key="1">
    <source>
        <dbReference type="ARBA" id="ARBA00010638"/>
    </source>
</evidence>
<name>A0AAF3EFN6_9BILA</name>
<keyword evidence="8" id="KW-1185">Reference proteome</keyword>
<keyword evidence="7" id="KW-0479">Metal-binding</keyword>
<dbReference type="GO" id="GO:0030272">
    <property type="term" value="F:5-formyltetrahydrofolate cyclo-ligase activity"/>
    <property type="evidence" value="ECO:0007669"/>
    <property type="project" value="UniProtKB-EC"/>
</dbReference>